<dbReference type="Pfam" id="PF12848">
    <property type="entry name" value="ABC_tran_Xtn"/>
    <property type="match status" value="1"/>
</dbReference>
<keyword evidence="2" id="KW-0547">Nucleotide-binding</keyword>
<organism evidence="6 7">
    <name type="scientific">Magnetococcus marinus (strain ATCC BAA-1437 / JCM 17883 / MC-1)</name>
    <dbReference type="NCBI Taxonomy" id="156889"/>
    <lineage>
        <taxon>Bacteria</taxon>
        <taxon>Pseudomonadati</taxon>
        <taxon>Pseudomonadota</taxon>
        <taxon>Magnetococcia</taxon>
        <taxon>Magnetococcales</taxon>
        <taxon>Magnetococcaceae</taxon>
        <taxon>Magnetococcus</taxon>
    </lineage>
</organism>
<dbReference type="PANTHER" id="PTHR19211">
    <property type="entry name" value="ATP-BINDING TRANSPORT PROTEIN-RELATED"/>
    <property type="match status" value="1"/>
</dbReference>
<dbReference type="PROSITE" id="PS50893">
    <property type="entry name" value="ABC_TRANSPORTER_2"/>
    <property type="match status" value="2"/>
</dbReference>
<reference evidence="6 7" key="2">
    <citation type="journal article" date="2012" name="Int. J. Syst. Evol. Microbiol.">
        <title>Magnetococcus marinus gen. nov., sp. nov., a marine, magnetotactic bacterium that represents a novel lineage (Magnetococcaceae fam. nov.; Magnetococcales ord. nov.) at the base of the Alphaproteobacteria.</title>
        <authorList>
            <person name="Bazylinski D.A."/>
            <person name="Williams T.J."/>
            <person name="Lefevre C.T."/>
            <person name="Berg R.J."/>
            <person name="Zhang C.L."/>
            <person name="Bowser S.S."/>
            <person name="Dean A.J."/>
            <person name="Beveridge T.J."/>
        </authorList>
    </citation>
    <scope>NUCLEOTIDE SEQUENCE [LARGE SCALE GENOMIC DNA]</scope>
    <source>
        <strain evidence="7">ATCC BAA-1437 / JCM 17883 / MC-1</strain>
    </source>
</reference>
<keyword evidence="7" id="KW-1185">Reference proteome</keyword>
<reference evidence="7" key="1">
    <citation type="journal article" date="2009" name="Appl. Environ. Microbiol.">
        <title>Complete genome sequence of the chemolithoautotrophic marine magnetotactic coccus strain MC-1.</title>
        <authorList>
            <person name="Schubbe S."/>
            <person name="Williams T.J."/>
            <person name="Xie G."/>
            <person name="Kiss H.E."/>
            <person name="Brettin T.S."/>
            <person name="Martinez D."/>
            <person name="Ross C.A."/>
            <person name="Schuler D."/>
            <person name="Cox B.L."/>
            <person name="Nealson K.H."/>
            <person name="Bazylinski D.A."/>
        </authorList>
    </citation>
    <scope>NUCLEOTIDE SEQUENCE [LARGE SCALE GENOMIC DNA]</scope>
    <source>
        <strain evidence="7">ATCC BAA-1437 / JCM 17883 / MC-1</strain>
    </source>
</reference>
<dbReference type="Gene3D" id="3.40.50.300">
    <property type="entry name" value="P-loop containing nucleotide triphosphate hydrolases"/>
    <property type="match status" value="2"/>
</dbReference>
<dbReference type="InterPro" id="IPR003439">
    <property type="entry name" value="ABC_transporter-like_ATP-bd"/>
</dbReference>
<dbReference type="Proteomes" id="UP000002586">
    <property type="component" value="Chromosome"/>
</dbReference>
<feature type="domain" description="ABC transporter" evidence="5">
    <location>
        <begin position="2"/>
        <end position="258"/>
    </location>
</feature>
<keyword evidence="3" id="KW-0067">ATP-binding</keyword>
<dbReference type="InterPro" id="IPR050611">
    <property type="entry name" value="ABCF"/>
</dbReference>
<dbReference type="Pfam" id="PF00005">
    <property type="entry name" value="ABC_tran"/>
    <property type="match status" value="2"/>
</dbReference>
<dbReference type="SUPFAM" id="SSF52540">
    <property type="entry name" value="P-loop containing nucleoside triphosphate hydrolases"/>
    <property type="match status" value="2"/>
</dbReference>
<dbReference type="PANTHER" id="PTHR19211:SF14">
    <property type="entry name" value="ATP-BINDING CASSETTE SUB-FAMILY F MEMBER 1"/>
    <property type="match status" value="1"/>
</dbReference>
<evidence type="ECO:0000259" key="5">
    <source>
        <dbReference type="PROSITE" id="PS50893"/>
    </source>
</evidence>
<dbReference type="PROSITE" id="PS00211">
    <property type="entry name" value="ABC_TRANSPORTER_1"/>
    <property type="match status" value="2"/>
</dbReference>
<dbReference type="GO" id="GO:0016887">
    <property type="term" value="F:ATP hydrolysis activity"/>
    <property type="evidence" value="ECO:0007669"/>
    <property type="project" value="InterPro"/>
</dbReference>
<accession>A0L9I3</accession>
<dbReference type="InterPro" id="IPR017871">
    <property type="entry name" value="ABC_transporter-like_CS"/>
</dbReference>
<dbReference type="CDD" id="cd03221">
    <property type="entry name" value="ABCF_EF-3"/>
    <property type="match status" value="2"/>
</dbReference>
<keyword evidence="1" id="KW-0677">Repeat</keyword>
<dbReference type="InterPro" id="IPR003593">
    <property type="entry name" value="AAA+_ATPase"/>
</dbReference>
<gene>
    <name evidence="6" type="ordered locus">Mmc1_2125</name>
</gene>
<dbReference type="InterPro" id="IPR032781">
    <property type="entry name" value="ABC_tran_Xtn"/>
</dbReference>
<protein>
    <submittedName>
        <fullName evidence="6">ABC transporter related protein</fullName>
    </submittedName>
</protein>
<evidence type="ECO:0000256" key="3">
    <source>
        <dbReference type="ARBA" id="ARBA00022840"/>
    </source>
</evidence>
<evidence type="ECO:0000256" key="4">
    <source>
        <dbReference type="SAM" id="Coils"/>
    </source>
</evidence>
<dbReference type="GO" id="GO:0005524">
    <property type="term" value="F:ATP binding"/>
    <property type="evidence" value="ECO:0007669"/>
    <property type="project" value="UniProtKB-KW"/>
</dbReference>
<keyword evidence="4" id="KW-0175">Coiled coil</keyword>
<dbReference type="RefSeq" id="WP_011713754.1">
    <property type="nucleotide sequence ID" value="NC_008576.1"/>
</dbReference>
<dbReference type="eggNOG" id="COG0488">
    <property type="taxonomic scope" value="Bacteria"/>
</dbReference>
<proteinExistence type="predicted"/>
<evidence type="ECO:0000256" key="1">
    <source>
        <dbReference type="ARBA" id="ARBA00022737"/>
    </source>
</evidence>
<dbReference type="FunFam" id="3.40.50.300:FF:000011">
    <property type="entry name" value="Putative ABC transporter ATP-binding component"/>
    <property type="match status" value="1"/>
</dbReference>
<dbReference type="AlphaFoldDB" id="A0L9I3"/>
<feature type="coiled-coil region" evidence="4">
    <location>
        <begin position="575"/>
        <end position="602"/>
    </location>
</feature>
<dbReference type="EMBL" id="CP000471">
    <property type="protein sequence ID" value="ABK44626.1"/>
    <property type="molecule type" value="Genomic_DNA"/>
</dbReference>
<dbReference type="InterPro" id="IPR027417">
    <property type="entry name" value="P-loop_NTPase"/>
</dbReference>
<evidence type="ECO:0000256" key="2">
    <source>
        <dbReference type="ARBA" id="ARBA00022741"/>
    </source>
</evidence>
<dbReference type="OrthoDB" id="9808609at2"/>
<dbReference type="STRING" id="156889.Mmc1_2125"/>
<dbReference type="SMART" id="SM00382">
    <property type="entry name" value="AAA"/>
    <property type="match status" value="2"/>
</dbReference>
<evidence type="ECO:0000313" key="6">
    <source>
        <dbReference type="EMBL" id="ABK44626.1"/>
    </source>
</evidence>
<evidence type="ECO:0000313" key="7">
    <source>
        <dbReference type="Proteomes" id="UP000002586"/>
    </source>
</evidence>
<feature type="domain" description="ABC transporter" evidence="5">
    <location>
        <begin position="328"/>
        <end position="543"/>
    </location>
</feature>
<sequence>MLHLEKVEKRYGATIILSGTDLVIHPGEKVGLIGLNGMGKTTLFRIIEEVEPLDGGRLDRHPPHMRIGVLRQELTPAHRSILQETLGGLPQLVALNNEREALHSKMVEHPEHDAYHQWVMRLGEVDHALEDLDAYSAEARAGAILLGLGFSTADLEKPLDAFSGGWRMRVALAQLLFSAPDLMLLDEPTNHLDLESVAWLERYLAGLSGAYMLISHDRDFLQRTTRVTVELEDGKLTRYKGSFDAYMNWKIEQAELLSKQAAKQADKLEAMQRFISRFRAKATKAKQVQSRVKQMEKLEAQKVELPGQGRSAPVIRLPDPPPCASQVMKIDKMSMAYGSTQVFKNCQLEISKGSRIGLLGPNGRGKSTLLKLLCGALQPTAGVVMPGDRVKPGFFAQHALESLRLGDTILESAREVAPPGTTETQLRTVLGGLLFSGQRVEKLVSVLSGGEKARLALARLFLSGANFLLLDEPTNHLDMPSRAALEEALESYQGTFVLVSHDRSLLESVCDRYVAIAQDQLHPLGEDLDHYLEHFVLQETASQPNGVQDKTTARALSKESKREAAQIRNALHQRTKPLRSQLNQCEKNIQQLEADKTRIDATLTDSSLYEEGQKERLKNLLESSTQTEQALSKAWALWETLSMEIETLEEQAKQALEQA</sequence>
<dbReference type="HOGENOM" id="CLU_000604_36_0_5"/>
<name>A0L9I3_MAGMM</name>
<dbReference type="KEGG" id="mgm:Mmc1_2125"/>